<dbReference type="InterPro" id="IPR010090">
    <property type="entry name" value="Phage_tape_meas"/>
</dbReference>
<organism evidence="1">
    <name type="scientific">Candidatus Kentrum sp. TC</name>
    <dbReference type="NCBI Taxonomy" id="2126339"/>
    <lineage>
        <taxon>Bacteria</taxon>
        <taxon>Pseudomonadati</taxon>
        <taxon>Pseudomonadota</taxon>
        <taxon>Gammaproteobacteria</taxon>
        <taxon>Candidatus Kentrum</taxon>
    </lineage>
</organism>
<name>A0A450ZA69_9GAMM</name>
<evidence type="ECO:0000313" key="1">
    <source>
        <dbReference type="EMBL" id="VFK50687.1"/>
    </source>
</evidence>
<proteinExistence type="predicted"/>
<accession>A0A450ZA69</accession>
<gene>
    <name evidence="1" type="ORF">BECKTC1821D_GA0114238_11178</name>
</gene>
<sequence length="75" mass="8249">MPLLANLDDLRKAFELTSDSQKYAGSMLREYEARSKTTANAAQLFRNRITHLGIALGTILLPPLNTVFDVVGDGQ</sequence>
<reference evidence="1" key="1">
    <citation type="submission" date="2019-02" db="EMBL/GenBank/DDBJ databases">
        <authorList>
            <person name="Gruber-Vodicka R. H."/>
            <person name="Seah K. B. B."/>
        </authorList>
    </citation>
    <scope>NUCLEOTIDE SEQUENCE</scope>
    <source>
        <strain evidence="1">BECK_BZ123</strain>
    </source>
</reference>
<dbReference type="NCBIfam" id="TIGR01760">
    <property type="entry name" value="tape_meas_TP901"/>
    <property type="match status" value="1"/>
</dbReference>
<protein>
    <submittedName>
        <fullName evidence="1">Phage tail tape measure protein, TP901 family, core region</fullName>
    </submittedName>
</protein>
<dbReference type="EMBL" id="CAADFS010000117">
    <property type="protein sequence ID" value="VFK50687.1"/>
    <property type="molecule type" value="Genomic_DNA"/>
</dbReference>
<dbReference type="AlphaFoldDB" id="A0A450ZA69"/>